<evidence type="ECO:0000313" key="2">
    <source>
        <dbReference type="EMBL" id="PIT97302.1"/>
    </source>
</evidence>
<feature type="compositionally biased region" description="Basic and acidic residues" evidence="1">
    <location>
        <begin position="32"/>
        <end position="41"/>
    </location>
</feature>
<name>A0A2M6WWX5_9BACT</name>
<organism evidence="2 3">
    <name type="scientific">Candidatus Berkelbacteria bacterium CG10_big_fil_rev_8_21_14_0_10_41_12</name>
    <dbReference type="NCBI Taxonomy" id="1974513"/>
    <lineage>
        <taxon>Bacteria</taxon>
        <taxon>Candidatus Berkelbacteria</taxon>
    </lineage>
</organism>
<reference evidence="3" key="1">
    <citation type="submission" date="2017-09" db="EMBL/GenBank/DDBJ databases">
        <title>Depth-based differentiation of microbial function through sediment-hosted aquifers and enrichment of novel symbionts in the deep terrestrial subsurface.</title>
        <authorList>
            <person name="Probst A.J."/>
            <person name="Ladd B."/>
            <person name="Jarett J.K."/>
            <person name="Geller-Mcgrath D.E."/>
            <person name="Sieber C.M.K."/>
            <person name="Emerson J.B."/>
            <person name="Anantharaman K."/>
            <person name="Thomas B.C."/>
            <person name="Malmstrom R."/>
            <person name="Stieglmeier M."/>
            <person name="Klingl A."/>
            <person name="Woyke T."/>
            <person name="Ryan C.M."/>
            <person name="Banfield J.F."/>
        </authorList>
    </citation>
    <scope>NUCLEOTIDE SEQUENCE [LARGE SCALE GENOMIC DNA]</scope>
</reference>
<evidence type="ECO:0000256" key="1">
    <source>
        <dbReference type="SAM" id="MobiDB-lite"/>
    </source>
</evidence>
<protein>
    <submittedName>
        <fullName evidence="2">NGG1p interacting factor NIF3</fullName>
    </submittedName>
</protein>
<proteinExistence type="predicted"/>
<sequence>MNTQEIFDLSIKTGVENDPRGGTGVKDVLSQNKKDYEDLPKRKQAEYDKEKFVNPYSDSRFLVGDRKRKIKRVLVGIDIGVGEVMLANELERRGKKIDLIIAHHPEGKALARLHEVMDIQTAVLACAGVPENISQGVLHDQLENVWRRIMPVNQYKSVMAAELLDIPMINVHTPADNCVWRLVDEYIGKKKLKTVGDLIEALKEIPEYKKAAEIHAGPSIFSGDERSYVGKIVVSGMTGGTSGKGSEKIYERMSHYGIGTEVAMHVGEEDREEAIKHYINIVIAGHMASDSIGLNIIMDKLERAGVEIVPCSGYIRHSRNAKRKRVSGTRAVRRA</sequence>
<evidence type="ECO:0000313" key="3">
    <source>
        <dbReference type="Proteomes" id="UP000228596"/>
    </source>
</evidence>
<comment type="caution">
    <text evidence="2">The sequence shown here is derived from an EMBL/GenBank/DDBJ whole genome shotgun (WGS) entry which is preliminary data.</text>
</comment>
<dbReference type="AlphaFoldDB" id="A0A2M6WWX5"/>
<gene>
    <name evidence="2" type="ORF">COT77_02220</name>
</gene>
<dbReference type="SUPFAM" id="SSF102705">
    <property type="entry name" value="NIF3 (NGG1p interacting factor 3)-like"/>
    <property type="match status" value="1"/>
</dbReference>
<accession>A0A2M6WWX5</accession>
<feature type="region of interest" description="Disordered" evidence="1">
    <location>
        <begin position="10"/>
        <end position="41"/>
    </location>
</feature>
<dbReference type="InterPro" id="IPR036069">
    <property type="entry name" value="DUF34/NIF3_sf"/>
</dbReference>
<dbReference type="EMBL" id="PEZV01000022">
    <property type="protein sequence ID" value="PIT97302.1"/>
    <property type="molecule type" value="Genomic_DNA"/>
</dbReference>
<dbReference type="Proteomes" id="UP000228596">
    <property type="component" value="Unassembled WGS sequence"/>
</dbReference>